<dbReference type="RefSeq" id="XP_029218187.1">
    <property type="nucleotide sequence ID" value="XM_029365703.1"/>
</dbReference>
<feature type="transmembrane region" description="Helical" evidence="2">
    <location>
        <begin position="53"/>
        <end position="70"/>
    </location>
</feature>
<dbReference type="EMBL" id="NWUJ01000007">
    <property type="protein sequence ID" value="PFH34178.1"/>
    <property type="molecule type" value="Genomic_DNA"/>
</dbReference>
<reference evidence="3 4" key="1">
    <citation type="submission" date="2017-09" db="EMBL/GenBank/DDBJ databases">
        <title>Genome sequencing of Besnoitia besnoiti strain Bb-Ger1.</title>
        <authorList>
            <person name="Schares G."/>
            <person name="Venepally P."/>
            <person name="Lorenzi H.A."/>
        </authorList>
    </citation>
    <scope>NUCLEOTIDE SEQUENCE [LARGE SCALE GENOMIC DNA]</scope>
    <source>
        <strain evidence="3 4">Bb-Ger1</strain>
    </source>
</reference>
<evidence type="ECO:0000256" key="1">
    <source>
        <dbReference type="SAM" id="MobiDB-lite"/>
    </source>
</evidence>
<keyword evidence="2" id="KW-0812">Transmembrane</keyword>
<dbReference type="OrthoDB" id="331518at2759"/>
<proteinExistence type="predicted"/>
<comment type="caution">
    <text evidence="3">The sequence shown here is derived from an EMBL/GenBank/DDBJ whole genome shotgun (WGS) entry which is preliminary data.</text>
</comment>
<protein>
    <recommendedName>
        <fullName evidence="5">Transmembrane protein</fullName>
    </recommendedName>
</protein>
<dbReference type="Proteomes" id="UP000224006">
    <property type="component" value="Unassembled WGS sequence"/>
</dbReference>
<keyword evidence="4" id="KW-1185">Reference proteome</keyword>
<dbReference type="VEuPathDB" id="ToxoDB:BESB_073300"/>
<accession>A0A2A9M6S8</accession>
<organism evidence="3 4">
    <name type="scientific">Besnoitia besnoiti</name>
    <name type="common">Apicomplexan protozoan</name>
    <dbReference type="NCBI Taxonomy" id="94643"/>
    <lineage>
        <taxon>Eukaryota</taxon>
        <taxon>Sar</taxon>
        <taxon>Alveolata</taxon>
        <taxon>Apicomplexa</taxon>
        <taxon>Conoidasida</taxon>
        <taxon>Coccidia</taxon>
        <taxon>Eucoccidiorida</taxon>
        <taxon>Eimeriorina</taxon>
        <taxon>Sarcocystidae</taxon>
        <taxon>Besnoitia</taxon>
    </lineage>
</organism>
<evidence type="ECO:0000313" key="3">
    <source>
        <dbReference type="EMBL" id="PFH34178.1"/>
    </source>
</evidence>
<dbReference type="KEGG" id="bbes:BESB_073300"/>
<evidence type="ECO:0000256" key="2">
    <source>
        <dbReference type="SAM" id="Phobius"/>
    </source>
</evidence>
<name>A0A2A9M6S8_BESBE</name>
<keyword evidence="2" id="KW-1133">Transmembrane helix</keyword>
<dbReference type="GeneID" id="40312256"/>
<sequence length="566" mass="60667">MTVRLRRTLRSSRSSAPLSGQPLGQHMSRCVSFKSQCLLPSYVYLRRCSHPQTIIFVTLVVSPLLVAFFLPESASYLGAGASPTRSRFRQSTGRLESSLFSERFGRAFIERSGSSESARDNLTPPGDVAETTPLTDEGADAGSLFSSLQGDRRSAILLHAPILLIASVLHADADNTEAQVGVGPRAPSRRSVMKSHIALDPTASGRILMSEEIARVAAEGLTRRKGITFSAASVESLTGGAAVVDAEPESVVRQVEERVKTSIAVEKEAPLSEAAEGSPCTKAAVEARLKEIGCPLQLSNRHFALDYKFGVRIKGREFKEEKASKFAYLPRAVSEAPSYEPLPGLVLLADIDEPGIGSDVRLLHIVVRPSVCEEKGAKRCTIPYLLPPVPLAEPAHRILALGFDSPTGKTFKITEVLKLIQEKPLDLDLRRISLSRLIEDNHEFFQVKKGMIASPSWNVFKVYNVGQAASSGEATQRLLDVGTPLIEVPKNASPAEKQAAAELAKIQNAEVDGVSTPEFGGYSPGSGGQLKPSTIFGYVLGSLLVIAVFVGIVVVTADCVSGATKA</sequence>
<evidence type="ECO:0000313" key="4">
    <source>
        <dbReference type="Proteomes" id="UP000224006"/>
    </source>
</evidence>
<gene>
    <name evidence="3" type="ORF">BESB_073300</name>
</gene>
<feature type="transmembrane region" description="Helical" evidence="2">
    <location>
        <begin position="535"/>
        <end position="557"/>
    </location>
</feature>
<feature type="region of interest" description="Disordered" evidence="1">
    <location>
        <begin position="115"/>
        <end position="137"/>
    </location>
</feature>
<keyword evidence="2" id="KW-0472">Membrane</keyword>
<evidence type="ECO:0008006" key="5">
    <source>
        <dbReference type="Google" id="ProtNLM"/>
    </source>
</evidence>
<dbReference type="AlphaFoldDB" id="A0A2A9M6S8"/>